<protein>
    <submittedName>
        <fullName evidence="1">23905_t:CDS:1</fullName>
    </submittedName>
</protein>
<name>A0ACA9PB80_9GLOM</name>
<organism evidence="1 2">
    <name type="scientific">Racocetra persica</name>
    <dbReference type="NCBI Taxonomy" id="160502"/>
    <lineage>
        <taxon>Eukaryota</taxon>
        <taxon>Fungi</taxon>
        <taxon>Fungi incertae sedis</taxon>
        <taxon>Mucoromycota</taxon>
        <taxon>Glomeromycotina</taxon>
        <taxon>Glomeromycetes</taxon>
        <taxon>Diversisporales</taxon>
        <taxon>Gigasporaceae</taxon>
        <taxon>Racocetra</taxon>
    </lineage>
</organism>
<keyword evidence="2" id="KW-1185">Reference proteome</keyword>
<dbReference type="Proteomes" id="UP000789920">
    <property type="component" value="Unassembled WGS sequence"/>
</dbReference>
<dbReference type="EMBL" id="CAJVQC010019417">
    <property type="protein sequence ID" value="CAG8701042.1"/>
    <property type="molecule type" value="Genomic_DNA"/>
</dbReference>
<evidence type="ECO:0000313" key="2">
    <source>
        <dbReference type="Proteomes" id="UP000789920"/>
    </source>
</evidence>
<feature type="non-terminal residue" evidence="1">
    <location>
        <position position="1"/>
    </location>
</feature>
<accession>A0ACA9PB80</accession>
<evidence type="ECO:0000313" key="1">
    <source>
        <dbReference type="EMBL" id="CAG8701042.1"/>
    </source>
</evidence>
<sequence>KFTTCLSFLMSQSSTSVPASNGVLSSLLTTDSTTKQEVNFVKRNQQQEEWVNVDFNLEENIEIDIFLDYLFISTSYYIGDEDGEFELEDVIHPDTSSPVKQGNDVVQEIEFPEHADENKNPVSNISNMPNNPGVDSNISSQSVSDDLANTDKMTDSSSQNKSINLSSSVTPDKNNSEHPFVSSDFDDLPKTKYGRKVHKPVLFTPDVKKSYVKSILCILHFYIVDKRQRNINTSRTSTNGDQDTSDDIVCTICRDGRSPKNNRIVLCDKCDIPYHQQCHKPPIESRVVEIPDAEWMCAKCEEALRGRKRRKVDSSNTSSGSISVSSDIFRGSSGNGLTEEQRVLIDLILIAEKLHPDLPLYPADIKEKIANSAHAITSTSNPNPPLVDERQTSGLNPVSIPPPDPRVPIPTPVSQGFVVDATDSSRAHLPAVGVDLPSYEEMIVQALTAIADPSGSAPRNIFEWMNNTYPLHKNFRASASQALQKAVKKERILRIGTVYKLNSNYKPVKRVRRFFKRPQDPEENQPFKGISSDNDNPDHNSQNGIYEIAVRMSNTDNFSSVQMDTDDHPSLSSSAVSAVSTPIPNVVSNGHTAVTSPENDLPTDDISNKVAPTISTIAPNQSVLPPVIGRNTTSSLTNTTISNTTDLPSTLLPPPGQPTLPSLSSVAPYFGSNYGGNNT</sequence>
<feature type="non-terminal residue" evidence="1">
    <location>
        <position position="679"/>
    </location>
</feature>
<gene>
    <name evidence="1" type="ORF">RPERSI_LOCUS10028</name>
</gene>
<comment type="caution">
    <text evidence="1">The sequence shown here is derived from an EMBL/GenBank/DDBJ whole genome shotgun (WGS) entry which is preliminary data.</text>
</comment>
<proteinExistence type="predicted"/>
<reference evidence="1" key="1">
    <citation type="submission" date="2021-06" db="EMBL/GenBank/DDBJ databases">
        <authorList>
            <person name="Kallberg Y."/>
            <person name="Tangrot J."/>
            <person name="Rosling A."/>
        </authorList>
    </citation>
    <scope>NUCLEOTIDE SEQUENCE</scope>
    <source>
        <strain evidence="1">MA461A</strain>
    </source>
</reference>